<name>A0A941GN47_9CHRO</name>
<dbReference type="InterPro" id="IPR001387">
    <property type="entry name" value="Cro/C1-type_HTH"/>
</dbReference>
<dbReference type="SMART" id="SM00530">
    <property type="entry name" value="HTH_XRE"/>
    <property type="match status" value="1"/>
</dbReference>
<evidence type="ECO:0000259" key="1">
    <source>
        <dbReference type="SMART" id="SM00530"/>
    </source>
</evidence>
<dbReference type="Proteomes" id="UP000767446">
    <property type="component" value="Unassembled WGS sequence"/>
</dbReference>
<accession>A0A941GN47</accession>
<dbReference type="EMBL" id="JADQBC010000004">
    <property type="protein sequence ID" value="MBR8826505.1"/>
    <property type="molecule type" value="Genomic_DNA"/>
</dbReference>
<dbReference type="GO" id="GO:0003677">
    <property type="term" value="F:DNA binding"/>
    <property type="evidence" value="ECO:0007669"/>
    <property type="project" value="InterPro"/>
</dbReference>
<comment type="caution">
    <text evidence="2">The sequence shown here is derived from an EMBL/GenBank/DDBJ whole genome shotgun (WGS) entry which is preliminary data.</text>
</comment>
<dbReference type="InterPro" id="IPR010982">
    <property type="entry name" value="Lambda_DNA-bd_dom_sf"/>
</dbReference>
<sequence>MESNNYSRKNSQLLRQLMEQVGISSLKELSNIAGVSERQLYRLQAGLLPKMDLETLVSISQALKLPLSKLVSILEPKLMAGMGNENLRGVAEIKQEYQQLQAQMEQQKESLEAEFQGKCIKKLESWLLQWPTAVAAVEKNNELPAVRLLPLVKPVTELLAEWGVEAIASVGEEVLYTPQFHQLITGSAQIGDPVRVRYPGYRQGDKLLYRAQVSPV</sequence>
<dbReference type="SUPFAM" id="SSF47413">
    <property type="entry name" value="lambda repressor-like DNA-binding domains"/>
    <property type="match status" value="1"/>
</dbReference>
<dbReference type="Pfam" id="PF13443">
    <property type="entry name" value="HTH_26"/>
    <property type="match status" value="1"/>
</dbReference>
<dbReference type="CDD" id="cd00093">
    <property type="entry name" value="HTH_XRE"/>
    <property type="match status" value="1"/>
</dbReference>
<feature type="domain" description="HTH cro/C1-type" evidence="1">
    <location>
        <begin position="13"/>
        <end position="70"/>
    </location>
</feature>
<evidence type="ECO:0000313" key="2">
    <source>
        <dbReference type="EMBL" id="MBR8826505.1"/>
    </source>
</evidence>
<protein>
    <submittedName>
        <fullName evidence="2">Helix-turn-helix domain-containing protein</fullName>
    </submittedName>
</protein>
<proteinExistence type="predicted"/>
<dbReference type="Gene3D" id="1.10.260.40">
    <property type="entry name" value="lambda repressor-like DNA-binding domains"/>
    <property type="match status" value="1"/>
</dbReference>
<reference evidence="2" key="1">
    <citation type="submission" date="2021-02" db="EMBL/GenBank/DDBJ databases">
        <title>Metagenome analyses of Stigonema ocellatum DSM 106950, Chlorogloea purpurea SAG 13.99 and Gomphosphaeria aponina DSM 107014.</title>
        <authorList>
            <person name="Marter P."/>
            <person name="Huang S."/>
        </authorList>
    </citation>
    <scope>NUCLEOTIDE SEQUENCE</scope>
    <source>
        <strain evidence="2">JP213</strain>
    </source>
</reference>
<organism evidence="2 3">
    <name type="scientific">Gomphosphaeria aponina SAG 52.96 = DSM 107014</name>
    <dbReference type="NCBI Taxonomy" id="1521640"/>
    <lineage>
        <taxon>Bacteria</taxon>
        <taxon>Bacillati</taxon>
        <taxon>Cyanobacteriota</taxon>
        <taxon>Cyanophyceae</taxon>
        <taxon>Oscillatoriophycideae</taxon>
        <taxon>Chroococcales</taxon>
        <taxon>Gomphosphaeriaceae</taxon>
        <taxon>Gomphosphaeria</taxon>
    </lineage>
</organism>
<dbReference type="AlphaFoldDB" id="A0A941GN47"/>
<evidence type="ECO:0000313" key="3">
    <source>
        <dbReference type="Proteomes" id="UP000767446"/>
    </source>
</evidence>
<gene>
    <name evidence="2" type="ORF">DSM107014_01130</name>
</gene>